<feature type="compositionally biased region" description="Low complexity" evidence="1">
    <location>
        <begin position="26"/>
        <end position="38"/>
    </location>
</feature>
<proteinExistence type="predicted"/>
<dbReference type="OrthoDB" id="10554194at2759"/>
<evidence type="ECO:0000256" key="1">
    <source>
        <dbReference type="SAM" id="MobiDB-lite"/>
    </source>
</evidence>
<dbReference type="VEuPathDB" id="AmoebaDB:NfTy_030010"/>
<feature type="region of interest" description="Disordered" evidence="1">
    <location>
        <begin position="159"/>
        <end position="190"/>
    </location>
</feature>
<feature type="compositionally biased region" description="Low complexity" evidence="1">
    <location>
        <begin position="162"/>
        <end position="183"/>
    </location>
</feature>
<dbReference type="RefSeq" id="XP_044564387.1">
    <property type="nucleotide sequence ID" value="XM_044704048.1"/>
</dbReference>
<reference evidence="2 3" key="1">
    <citation type="journal article" date="2019" name="Sci. Rep.">
        <title>Nanopore sequencing improves the draft genome of the human pathogenic amoeba Naegleria fowleri.</title>
        <authorList>
            <person name="Liechti N."/>
            <person name="Schurch N."/>
            <person name="Bruggmann R."/>
            <person name="Wittwer M."/>
        </authorList>
    </citation>
    <scope>NUCLEOTIDE SEQUENCE [LARGE SCALE GENOMIC DNA]</scope>
    <source>
        <strain evidence="2 3">ATCC 30894</strain>
    </source>
</reference>
<feature type="region of interest" description="Disordered" evidence="1">
    <location>
        <begin position="11"/>
        <end position="38"/>
    </location>
</feature>
<gene>
    <name evidence="2" type="ORF">FDP41_001342</name>
</gene>
<name>A0A6A5BZ96_NAEFO</name>
<comment type="caution">
    <text evidence="2">The sequence shown here is derived from an EMBL/GenBank/DDBJ whole genome shotgun (WGS) entry which is preliminary data.</text>
</comment>
<dbReference type="OMA" id="WSECETV"/>
<dbReference type="VEuPathDB" id="AmoebaDB:NF0081690"/>
<sequence length="325" mass="36521">MSSPPIRFLSNFLPKSPQGLSPLATSPSNQRSGSSSSFLQSPITTFTTANNSSALTTTTQQQQLLLSSSTPVYTLNDVPDDVYFLIASFLIPRVPQLCDANVRLYISLMINLSSISMRWREWAETITVQQNFWRDFLFQEMIRRNIRLSLVHASTFFHRDSSSSSSSFGSSSSSSSNNNNSRMNGGGGNLTIITKKNSVLEDVVRREKELRLDYMMNGGAVHDDNDHEEDEEEDDYFADDVGGVVGGFNDMNSLLRRGDYLSYTSGGPATTQRILLKIAMYPEQIKHMLFNISTYFHHEIHVNAKKGSYGKLENDSRRSNDMFLL</sequence>
<accession>A0A6A5BZ96</accession>
<dbReference type="AlphaFoldDB" id="A0A6A5BZ96"/>
<dbReference type="VEuPathDB" id="AmoebaDB:FDP41_001342"/>
<evidence type="ECO:0000313" key="3">
    <source>
        <dbReference type="Proteomes" id="UP000444721"/>
    </source>
</evidence>
<organism evidence="2 3">
    <name type="scientific">Naegleria fowleri</name>
    <name type="common">Brain eating amoeba</name>
    <dbReference type="NCBI Taxonomy" id="5763"/>
    <lineage>
        <taxon>Eukaryota</taxon>
        <taxon>Discoba</taxon>
        <taxon>Heterolobosea</taxon>
        <taxon>Tetramitia</taxon>
        <taxon>Eutetramitia</taxon>
        <taxon>Vahlkampfiidae</taxon>
        <taxon>Naegleria</taxon>
    </lineage>
</organism>
<dbReference type="GeneID" id="68108560"/>
<protein>
    <submittedName>
        <fullName evidence="2">Uncharacterized protein</fullName>
    </submittedName>
</protein>
<dbReference type="EMBL" id="VFQX01000023">
    <property type="protein sequence ID" value="KAF0979674.1"/>
    <property type="molecule type" value="Genomic_DNA"/>
</dbReference>
<dbReference type="Proteomes" id="UP000444721">
    <property type="component" value="Unassembled WGS sequence"/>
</dbReference>
<keyword evidence="3" id="KW-1185">Reference proteome</keyword>
<evidence type="ECO:0000313" key="2">
    <source>
        <dbReference type="EMBL" id="KAF0979674.1"/>
    </source>
</evidence>